<sequence>MTSRERDSLQQRWDAYQRLPELVEHWYWRPGWRPDRSFYTWHVTFEGQTALHDLVTSLQKELALPGLDPVPLDGLHLTMQGLGFTDEVHQQDLVRIIDEARNRCAALASIELTLGPVDPDAEGIGLLVAPWNAVEELRLTIRDAVGSVWTTVPEAADGFRPHVTIAYSGDSVPTQPIRARLVEVRDLTPVTVRITEVPLIALRREDRVYRWDTVATVRLGQP</sequence>
<evidence type="ECO:0000313" key="1">
    <source>
        <dbReference type="EMBL" id="MDZ5493051.1"/>
    </source>
</evidence>
<keyword evidence="2" id="KW-1185">Reference proteome</keyword>
<evidence type="ECO:0000313" key="2">
    <source>
        <dbReference type="Proteomes" id="UP001290101"/>
    </source>
</evidence>
<keyword evidence="1" id="KW-0436">Ligase</keyword>
<organism evidence="1 2">
    <name type="scientific">Micromonospora sicca</name>
    <dbReference type="NCBI Taxonomy" id="2202420"/>
    <lineage>
        <taxon>Bacteria</taxon>
        <taxon>Bacillati</taxon>
        <taxon>Actinomycetota</taxon>
        <taxon>Actinomycetes</taxon>
        <taxon>Micromonosporales</taxon>
        <taxon>Micromonosporaceae</taxon>
        <taxon>Micromonospora</taxon>
    </lineage>
</organism>
<gene>
    <name evidence="1" type="ORF">U2F25_26880</name>
</gene>
<dbReference type="Pfam" id="PF13563">
    <property type="entry name" value="2_5_RNA_ligase2"/>
    <property type="match status" value="1"/>
</dbReference>
<accession>A0ABU5JKE9</accession>
<dbReference type="InterPro" id="IPR009097">
    <property type="entry name" value="Cyclic_Pdiesterase"/>
</dbReference>
<dbReference type="SUPFAM" id="SSF55144">
    <property type="entry name" value="LigT-like"/>
    <property type="match status" value="1"/>
</dbReference>
<name>A0ABU5JKE9_9ACTN</name>
<protein>
    <submittedName>
        <fullName evidence="1">2'-5' RNA ligase family protein</fullName>
    </submittedName>
</protein>
<dbReference type="EMBL" id="JAXOTQ010000040">
    <property type="protein sequence ID" value="MDZ5493051.1"/>
    <property type="molecule type" value="Genomic_DNA"/>
</dbReference>
<reference evidence="1 2" key="1">
    <citation type="submission" date="2023-12" db="EMBL/GenBank/DDBJ databases">
        <title>Micromonospora sp. nov., isolated from Atacama Desert.</title>
        <authorList>
            <person name="Carro L."/>
            <person name="Golinska P."/>
            <person name="Klenk H.-P."/>
            <person name="Goodfellow M."/>
        </authorList>
    </citation>
    <scope>NUCLEOTIDE SEQUENCE [LARGE SCALE GENOMIC DNA]</scope>
    <source>
        <strain evidence="1 2">4G53</strain>
    </source>
</reference>
<dbReference type="GO" id="GO:0016874">
    <property type="term" value="F:ligase activity"/>
    <property type="evidence" value="ECO:0007669"/>
    <property type="project" value="UniProtKB-KW"/>
</dbReference>
<dbReference type="RefSeq" id="WP_322442698.1">
    <property type="nucleotide sequence ID" value="NZ_JAXOTQ010000040.1"/>
</dbReference>
<comment type="caution">
    <text evidence="1">The sequence shown here is derived from an EMBL/GenBank/DDBJ whole genome shotgun (WGS) entry which is preliminary data.</text>
</comment>
<proteinExistence type="predicted"/>
<dbReference type="Gene3D" id="3.90.1140.10">
    <property type="entry name" value="Cyclic phosphodiesterase"/>
    <property type="match status" value="1"/>
</dbReference>
<dbReference type="Proteomes" id="UP001290101">
    <property type="component" value="Unassembled WGS sequence"/>
</dbReference>